<evidence type="ECO:0000313" key="1">
    <source>
        <dbReference type="EMBL" id="KAL3313383.1"/>
    </source>
</evidence>
<reference evidence="1 2" key="1">
    <citation type="submission" date="2024-11" db="EMBL/GenBank/DDBJ databases">
        <title>Adaptive evolution of stress response genes in parasites aligns with host niche diversity.</title>
        <authorList>
            <person name="Hahn C."/>
            <person name="Resl P."/>
        </authorList>
    </citation>
    <scope>NUCLEOTIDE SEQUENCE [LARGE SCALE GENOMIC DNA]</scope>
    <source>
        <strain evidence="1">EGGRZ-B1_66</strain>
        <tissue evidence="1">Body</tissue>
    </source>
</reference>
<comment type="caution">
    <text evidence="1">The sequence shown here is derived from an EMBL/GenBank/DDBJ whole genome shotgun (WGS) entry which is preliminary data.</text>
</comment>
<gene>
    <name evidence="1" type="ORF">Ciccas_008014</name>
</gene>
<keyword evidence="2" id="KW-1185">Reference proteome</keyword>
<evidence type="ECO:0000313" key="2">
    <source>
        <dbReference type="Proteomes" id="UP001626550"/>
    </source>
</evidence>
<proteinExistence type="predicted"/>
<dbReference type="EMBL" id="JBJKFK010001322">
    <property type="protein sequence ID" value="KAL3313383.1"/>
    <property type="molecule type" value="Genomic_DNA"/>
</dbReference>
<protein>
    <submittedName>
        <fullName evidence="1">Uncharacterized protein</fullName>
    </submittedName>
</protein>
<dbReference type="Proteomes" id="UP001626550">
    <property type="component" value="Unassembled WGS sequence"/>
</dbReference>
<accession>A0ABD2Q1Y4</accession>
<organism evidence="1 2">
    <name type="scientific">Cichlidogyrus casuarinus</name>
    <dbReference type="NCBI Taxonomy" id="1844966"/>
    <lineage>
        <taxon>Eukaryota</taxon>
        <taxon>Metazoa</taxon>
        <taxon>Spiralia</taxon>
        <taxon>Lophotrochozoa</taxon>
        <taxon>Platyhelminthes</taxon>
        <taxon>Monogenea</taxon>
        <taxon>Monopisthocotylea</taxon>
        <taxon>Dactylogyridea</taxon>
        <taxon>Ancyrocephalidae</taxon>
        <taxon>Cichlidogyrus</taxon>
    </lineage>
</organism>
<dbReference type="AlphaFoldDB" id="A0ABD2Q1Y4"/>
<sequence length="285" mass="33306">MVALALFSIYLYTSELMHTAFAMFPKLVLFNSTIKEHPSPSHVADLLQLIKSSNHIIWDLLVNQRIDDYQGEYLDKVLRTSTNKSYLLLATEIEIPEELALVDGQPFDHFNVKFHSISQDLRMNQDMADHLFHRCFFTKISEKSPKLISALRFLRDRLQEANVTYVLDAGSLIGSERLFIPNDFANYYKVFYGNIPHTWCQGFVASEKRVELPLKVSNEPFMNRLLWNYFQKLACPKIALPCEFFHNKIPFKIKFTVPDSWKTVELRIKTLRPKTFLIDQIFVFA</sequence>
<name>A0ABD2Q1Y4_9PLAT</name>